<dbReference type="EMBL" id="CYKH01000335">
    <property type="protein sequence ID" value="CUF48478.1"/>
    <property type="molecule type" value="Genomic_DNA"/>
</dbReference>
<dbReference type="Proteomes" id="UP000051952">
    <property type="component" value="Unassembled WGS sequence"/>
</dbReference>
<dbReference type="VEuPathDB" id="TriTrypDB:BSAL_62875"/>
<evidence type="ECO:0000256" key="1">
    <source>
        <dbReference type="SAM" id="MobiDB-lite"/>
    </source>
</evidence>
<gene>
    <name evidence="2" type="ORF">BSAL_62875</name>
</gene>
<dbReference type="AlphaFoldDB" id="A0A0S4IMK8"/>
<sequence>MSSPSWPTNSPPLTAPTSPTQCSSSSYVYVTPSAKQQHRSFGENVTNRQQQGVTTPFASRPSTPLPSSQMKPVMVGGTPGAAAAHQRLPPRSPLPPSSCTDQRNEDYVNRSSLSRGTSTTRSTPQKRSRSPANDDTKEGNAAVSAETTGADDPQHLLLDSPEFCHRMEDPVIEHSPDAMPSSIQRAEVAMKDARGMLLSAARDACVESELRAEIAADAASALRSAVEAWGCADDLLINEEEMQLFVERMKSLPLDSSGAVGNSVISHA</sequence>
<reference evidence="3" key="1">
    <citation type="submission" date="2015-09" db="EMBL/GenBank/DDBJ databases">
        <authorList>
            <consortium name="Pathogen Informatics"/>
        </authorList>
    </citation>
    <scope>NUCLEOTIDE SEQUENCE [LARGE SCALE GENOMIC DNA]</scope>
    <source>
        <strain evidence="3">Lake Konstanz</strain>
    </source>
</reference>
<organism evidence="2 3">
    <name type="scientific">Bodo saltans</name>
    <name type="common">Flagellated protozoan</name>
    <dbReference type="NCBI Taxonomy" id="75058"/>
    <lineage>
        <taxon>Eukaryota</taxon>
        <taxon>Discoba</taxon>
        <taxon>Euglenozoa</taxon>
        <taxon>Kinetoplastea</taxon>
        <taxon>Metakinetoplastina</taxon>
        <taxon>Eubodonida</taxon>
        <taxon>Bodonidae</taxon>
        <taxon>Bodo</taxon>
    </lineage>
</organism>
<feature type="compositionally biased region" description="Polar residues" evidence="1">
    <location>
        <begin position="43"/>
        <end position="70"/>
    </location>
</feature>
<feature type="compositionally biased region" description="Polar residues" evidence="1">
    <location>
        <begin position="15"/>
        <end position="28"/>
    </location>
</feature>
<feature type="region of interest" description="Disordered" evidence="1">
    <location>
        <begin position="1"/>
        <end position="154"/>
    </location>
</feature>
<keyword evidence="3" id="KW-1185">Reference proteome</keyword>
<evidence type="ECO:0000313" key="2">
    <source>
        <dbReference type="EMBL" id="CUF48478.1"/>
    </source>
</evidence>
<evidence type="ECO:0000313" key="3">
    <source>
        <dbReference type="Proteomes" id="UP000051952"/>
    </source>
</evidence>
<proteinExistence type="predicted"/>
<accession>A0A0S4IMK8</accession>
<name>A0A0S4IMK8_BODSA</name>
<protein>
    <submittedName>
        <fullName evidence="2">Uncharacterized protein</fullName>
    </submittedName>
</protein>
<feature type="compositionally biased region" description="Low complexity" evidence="1">
    <location>
        <begin position="110"/>
        <end position="123"/>
    </location>
</feature>